<dbReference type="GO" id="GO:0008253">
    <property type="term" value="F:5'-nucleotidase activity"/>
    <property type="evidence" value="ECO:0007669"/>
    <property type="project" value="TreeGrafter"/>
</dbReference>
<dbReference type="FunFam" id="3.40.50.1000:FF:000086">
    <property type="entry name" value="LD24878p"/>
    <property type="match status" value="1"/>
</dbReference>
<organism evidence="7 8">
    <name type="scientific">Megaselia scalaris</name>
    <name type="common">Humpbacked fly</name>
    <name type="synonym">Phora scalaris</name>
    <dbReference type="NCBI Taxonomy" id="36166"/>
    <lineage>
        <taxon>Eukaryota</taxon>
        <taxon>Metazoa</taxon>
        <taxon>Ecdysozoa</taxon>
        <taxon>Arthropoda</taxon>
        <taxon>Hexapoda</taxon>
        <taxon>Insecta</taxon>
        <taxon>Pterygota</taxon>
        <taxon>Neoptera</taxon>
        <taxon>Endopterygota</taxon>
        <taxon>Diptera</taxon>
        <taxon>Brachycera</taxon>
        <taxon>Muscomorpha</taxon>
        <taxon>Platypezoidea</taxon>
        <taxon>Phoridae</taxon>
        <taxon>Megaseliini</taxon>
        <taxon>Megaselia</taxon>
    </lineage>
</organism>
<dbReference type="EnsemblMetazoa" id="MESCA007212-RA">
    <property type="protein sequence ID" value="MESCA007212-PA"/>
    <property type="gene ID" value="MESCA007212"/>
</dbReference>
<reference evidence="8" key="1">
    <citation type="submission" date="2013-02" db="EMBL/GenBank/DDBJ databases">
        <authorList>
            <person name="Hughes D."/>
        </authorList>
    </citation>
    <scope>NUCLEOTIDE SEQUENCE</scope>
    <source>
        <strain>Durham</strain>
        <strain evidence="8">NC isolate 2 -- Noor lab</strain>
    </source>
</reference>
<dbReference type="Pfam" id="PF05761">
    <property type="entry name" value="5_nucleotid"/>
    <property type="match status" value="1"/>
</dbReference>
<evidence type="ECO:0000313" key="8">
    <source>
        <dbReference type="Proteomes" id="UP000015102"/>
    </source>
</evidence>
<comment type="similarity">
    <text evidence="1">Belongs to the 5'(3')-deoxyribonucleotidase family.</text>
</comment>
<name>T1GU13_MEGSC</name>
<reference evidence="7" key="2">
    <citation type="submission" date="2015-06" db="UniProtKB">
        <authorList>
            <consortium name="EnsemblMetazoa"/>
        </authorList>
    </citation>
    <scope>IDENTIFICATION</scope>
</reference>
<evidence type="ECO:0000256" key="3">
    <source>
        <dbReference type="ARBA" id="ARBA00022801"/>
    </source>
</evidence>
<evidence type="ECO:0000256" key="2">
    <source>
        <dbReference type="ARBA" id="ARBA00022723"/>
    </source>
</evidence>
<dbReference type="PANTHER" id="PTHR12103">
    <property type="entry name" value="5'-NUCLEOTIDASE DOMAIN-CONTAINING"/>
    <property type="match status" value="1"/>
</dbReference>
<dbReference type="PANTHER" id="PTHR12103:SF38">
    <property type="entry name" value="5'-NUCLEOTIDASE DOMAIN-CONTAINING PROTEIN 1"/>
    <property type="match status" value="1"/>
</dbReference>
<dbReference type="InterPro" id="IPR023214">
    <property type="entry name" value="HAD_sf"/>
</dbReference>
<proteinExistence type="inferred from homology"/>
<keyword evidence="3" id="KW-0378">Hydrolase</keyword>
<dbReference type="HOGENOM" id="CLU_029966_1_0_1"/>
<dbReference type="EMBL" id="CAQQ02392067">
    <property type="status" value="NOT_ANNOTATED_CDS"/>
    <property type="molecule type" value="Genomic_DNA"/>
</dbReference>
<sequence>LSLRQTKSTNKLGLPPKRSHIRRFKREHLETGQEWYNSESLSWGKSSHTSEIDSIYGADRKWIASTEFIKNPLNTWNGPYSEQMRTCLDYFDIPISLVMSRAVESLNNCSQDSSPGEYKVWDDILAGLFEMYKREHFNEGSSEYFEALKNNPEKYLLKTDGRVIQWLKDLKEVQGKALFLLTGSDISFANFTASYALGENWKDLFDSVVCFAKKPGFFVENDRPFYRVDLEKLEEGEEVPAGERLRFNITYSQGCWSNLKHLLKEKSGSCEPKTLYIGDNLVQDVLCPTRFANMDTVAISEEMFNEEVPVKKEVKSVFKEVTSSCIWGSYYKFNESDTLWYDIIKKYSKICVPTVDYLVDLKKLDDAQFYPLPPKTK</sequence>
<dbReference type="SUPFAM" id="SSF56784">
    <property type="entry name" value="HAD-like"/>
    <property type="match status" value="1"/>
</dbReference>
<dbReference type="InterPro" id="IPR008380">
    <property type="entry name" value="HAD-SF_hydro_IG_5-nucl"/>
</dbReference>
<dbReference type="Proteomes" id="UP000015102">
    <property type="component" value="Unassembled WGS sequence"/>
</dbReference>
<keyword evidence="5" id="KW-0007">Acetylation</keyword>
<dbReference type="OMA" id="WCSQGNA"/>
<evidence type="ECO:0000256" key="6">
    <source>
        <dbReference type="ARBA" id="ARBA00069357"/>
    </source>
</evidence>
<dbReference type="STRING" id="36166.T1GU13"/>
<dbReference type="GO" id="GO:0046872">
    <property type="term" value="F:metal ion binding"/>
    <property type="evidence" value="ECO:0007669"/>
    <property type="project" value="UniProtKB-KW"/>
</dbReference>
<evidence type="ECO:0000313" key="7">
    <source>
        <dbReference type="EnsemblMetazoa" id="MESCA007212-PA"/>
    </source>
</evidence>
<accession>T1GU13</accession>
<dbReference type="AlphaFoldDB" id="T1GU13"/>
<keyword evidence="4" id="KW-0460">Magnesium</keyword>
<keyword evidence="2" id="KW-0479">Metal-binding</keyword>
<dbReference type="Gene3D" id="3.40.50.1000">
    <property type="entry name" value="HAD superfamily/HAD-like"/>
    <property type="match status" value="1"/>
</dbReference>
<dbReference type="InterPro" id="IPR036412">
    <property type="entry name" value="HAD-like_sf"/>
</dbReference>
<evidence type="ECO:0000256" key="5">
    <source>
        <dbReference type="ARBA" id="ARBA00022990"/>
    </source>
</evidence>
<keyword evidence="8" id="KW-1185">Reference proteome</keyword>
<evidence type="ECO:0000256" key="4">
    <source>
        <dbReference type="ARBA" id="ARBA00022842"/>
    </source>
</evidence>
<protein>
    <recommendedName>
        <fullName evidence="6">5'-nucleotidase domain-containing protein 1</fullName>
    </recommendedName>
</protein>
<evidence type="ECO:0000256" key="1">
    <source>
        <dbReference type="ARBA" id="ARBA00009589"/>
    </source>
</evidence>